<name>A0A286C038_9GAMM</name>
<dbReference type="InterPro" id="IPR008718">
    <property type="entry name" value="NolX"/>
</dbReference>
<feature type="region of interest" description="Disordered" evidence="1">
    <location>
        <begin position="489"/>
        <end position="514"/>
    </location>
</feature>
<dbReference type="Proteomes" id="UP000219271">
    <property type="component" value="Unassembled WGS sequence"/>
</dbReference>
<keyword evidence="3" id="KW-1185">Reference proteome</keyword>
<gene>
    <name evidence="2" type="ORF">SAMN06273570_4224</name>
</gene>
<accession>A0A286C038</accession>
<evidence type="ECO:0000313" key="2">
    <source>
        <dbReference type="EMBL" id="SOD39770.1"/>
    </source>
</evidence>
<evidence type="ECO:0000313" key="3">
    <source>
        <dbReference type="Proteomes" id="UP000219271"/>
    </source>
</evidence>
<dbReference type="AlphaFoldDB" id="A0A286C038"/>
<organism evidence="2 3">
    <name type="scientific">Candidatus Pantoea floridensis</name>
    <dbReference type="NCBI Taxonomy" id="1938870"/>
    <lineage>
        <taxon>Bacteria</taxon>
        <taxon>Pseudomonadati</taxon>
        <taxon>Pseudomonadota</taxon>
        <taxon>Gammaproteobacteria</taxon>
        <taxon>Enterobacterales</taxon>
        <taxon>Erwiniaceae</taxon>
        <taxon>Pantoea</taxon>
    </lineage>
</organism>
<reference evidence="3" key="1">
    <citation type="submission" date="2017-09" db="EMBL/GenBank/DDBJ databases">
        <authorList>
            <person name="Varghese N."/>
            <person name="Submissions S."/>
        </authorList>
    </citation>
    <scope>NUCLEOTIDE SEQUENCE [LARGE SCALE GENOMIC DNA]</scope>
    <source>
        <strain evidence="3">JKS000234</strain>
    </source>
</reference>
<dbReference type="RefSeq" id="WP_097097538.1">
    <property type="nucleotide sequence ID" value="NZ_OCMY01000001.1"/>
</dbReference>
<evidence type="ECO:0000256" key="1">
    <source>
        <dbReference type="SAM" id="MobiDB-lite"/>
    </source>
</evidence>
<dbReference type="Pfam" id="PF05819">
    <property type="entry name" value="NolX"/>
    <property type="match status" value="1"/>
</dbReference>
<sequence length="514" mass="54274">MKILTSTNENVFQNDSLLTGPPAEEAFPQKAQTNVIDFTSVSSQQSLNQILQPNVQGFITANDAGSTLTDSSSESGMSFADVVTTLGRHDGLLKKAMTKEDLQKLESDPDTPSDMKAALQILLNNPAMFQAIDNATPDKVDGKIAAGDIDALRKTPAFMQYASQLSESYTHDYIPSDAPTGSPPQEMTANDAARELYLYSQSLPKQLSLQTLNEIANGSQPLDKCPPQVAAAAKYFTDHPNQWANLTGMSDPTKPESREALCDQVSYSVKLTKPESDALQTVKDNEDIFFKNGSLTPKKLKDIAKDPNNSQSVRDAATLLSKPNSMLFSMLDNGKHHAGGNFFNKSNDEKISKGDLDAFIAHGSNQVAAAPTQAKTDTPTQLKAKADMDAGQETQPDKKKEMGGGFFKMFDILGWIGTGLSILIPGLGEAALGAGVGKAAVQAGVEAGMKAGMEGGVKAGFSAAKEAGIAAGKEASKAAEQAGTKGIGYAAGTTAERGGKTGAEVTVEHESQRS</sequence>
<dbReference type="EMBL" id="OCMY01000001">
    <property type="protein sequence ID" value="SOD39770.1"/>
    <property type="molecule type" value="Genomic_DNA"/>
</dbReference>
<proteinExistence type="predicted"/>
<protein>
    <submittedName>
        <fullName evidence="2">Type III secretion translocon protein HrpF</fullName>
    </submittedName>
</protein>
<dbReference type="OrthoDB" id="9801929at2"/>